<protein>
    <submittedName>
        <fullName evidence="2">C6 transcription factor</fullName>
    </submittedName>
</protein>
<reference evidence="2 3" key="1">
    <citation type="journal article" date="2016" name="Genome Biol. Evol.">
        <title>Divergent and convergent evolution of fungal pathogenicity.</title>
        <authorList>
            <person name="Shang Y."/>
            <person name="Xiao G."/>
            <person name="Zheng P."/>
            <person name="Cen K."/>
            <person name="Zhan S."/>
            <person name="Wang C."/>
        </authorList>
    </citation>
    <scope>NUCLEOTIDE SEQUENCE [LARGE SCALE GENOMIC DNA]</scope>
    <source>
        <strain evidence="2 3">RCEF 2490</strain>
    </source>
</reference>
<dbReference type="Proteomes" id="UP000078544">
    <property type="component" value="Unassembled WGS sequence"/>
</dbReference>
<proteinExistence type="predicted"/>
<dbReference type="InterPro" id="IPR021858">
    <property type="entry name" value="Fun_TF"/>
</dbReference>
<accession>A0A167ZFA4</accession>
<dbReference type="OrthoDB" id="5229455at2759"/>
<keyword evidence="3" id="KW-1185">Reference proteome</keyword>
<gene>
    <name evidence="2" type="ORF">AAL_06212</name>
</gene>
<comment type="caution">
    <text evidence="2">The sequence shown here is derived from an EMBL/GenBank/DDBJ whole genome shotgun (WGS) entry which is preliminary data.</text>
</comment>
<dbReference type="EMBL" id="AZGY01000015">
    <property type="protein sequence ID" value="KZZ92586.1"/>
    <property type="molecule type" value="Genomic_DNA"/>
</dbReference>
<dbReference type="PANTHER" id="PTHR38111:SF11">
    <property type="entry name" value="TRANSCRIPTION FACTOR DOMAIN-CONTAINING PROTEIN-RELATED"/>
    <property type="match status" value="1"/>
</dbReference>
<evidence type="ECO:0000256" key="1">
    <source>
        <dbReference type="ARBA" id="ARBA00023242"/>
    </source>
</evidence>
<sequence>MRGSPSTIAPLRLLEPFFERSAWETKKLEEYWAIIFPKGLVASSQVAEYSTLGVFVISQEVYTQDDLVRFPLMANVLGAIGLREGKMQMLVEAWRMYGRALRLLALSINDSNQRRLGYRLVASVLLAKSELFALTKSDHALSPGNRTWFQHQFGIEALLSAYGPEGFVDGIAHRIFIESRLPLLFAATLNSKRSMLGDPDWLAIPWSVHPKRPKDELGDILAAMTPVVERLACINGLQTGQVEEKRALSQGLQESSLLCRIRLQNWARGAGSIALALASSNMSIISHENSAPMASLRDFAMAHLALLYWAICTMLYEILSHPAVSGDNVLSAVTSARQACRNTLILLRYFERPSVGVFFIHATCFPVIVAADYLARNGMQGQVTAMATSVLARLREHPPSKRKEQEEPLLGFLNSNWCVRESECLAHAILGLGATHLTQHGNADYTSQALNHRVKAITLVNEQFLNPPADSDSADALFAAIICLATQTSLLPDGMAEYMTITRAGALIWAFVIPGHKSSLFSSFTNESHNEALSQVVSEEPKDFQIPNEFLQSVKHIEPLCDKPHEVLYCQKIIATIEGLRISSLQAWRAHADLWRAHCFFDNDTFAAFVSPENYPAQLLMIHMFLLDYVLGPFCVSSTEHIKFPARKRVIISWARDLVARVPPDFKACGAWIEKYCSLLETSNCRSLLTP</sequence>
<dbReference type="Pfam" id="PF11951">
    <property type="entry name" value="Fungal_trans_2"/>
    <property type="match status" value="1"/>
</dbReference>
<name>A0A167ZFA4_9HYPO</name>
<evidence type="ECO:0000313" key="2">
    <source>
        <dbReference type="EMBL" id="KZZ92586.1"/>
    </source>
</evidence>
<organism evidence="2 3">
    <name type="scientific">Moelleriella libera RCEF 2490</name>
    <dbReference type="NCBI Taxonomy" id="1081109"/>
    <lineage>
        <taxon>Eukaryota</taxon>
        <taxon>Fungi</taxon>
        <taxon>Dikarya</taxon>
        <taxon>Ascomycota</taxon>
        <taxon>Pezizomycotina</taxon>
        <taxon>Sordariomycetes</taxon>
        <taxon>Hypocreomycetidae</taxon>
        <taxon>Hypocreales</taxon>
        <taxon>Clavicipitaceae</taxon>
        <taxon>Moelleriella</taxon>
    </lineage>
</organism>
<dbReference type="InterPro" id="IPR053178">
    <property type="entry name" value="Osmoadaptation_assoc"/>
</dbReference>
<keyword evidence="1" id="KW-0539">Nucleus</keyword>
<dbReference type="STRING" id="1081109.A0A167ZFA4"/>
<dbReference type="AlphaFoldDB" id="A0A167ZFA4"/>
<evidence type="ECO:0000313" key="3">
    <source>
        <dbReference type="Proteomes" id="UP000078544"/>
    </source>
</evidence>
<dbReference type="PANTHER" id="PTHR38111">
    <property type="entry name" value="ZN(2)-C6 FUNGAL-TYPE DOMAIN-CONTAINING PROTEIN-RELATED"/>
    <property type="match status" value="1"/>
</dbReference>